<dbReference type="Pfam" id="PF07883">
    <property type="entry name" value="Cupin_2"/>
    <property type="match status" value="1"/>
</dbReference>
<dbReference type="Gene3D" id="2.60.120.10">
    <property type="entry name" value="Jelly Rolls"/>
    <property type="match status" value="1"/>
</dbReference>
<dbReference type="RefSeq" id="WP_318600191.1">
    <property type="nucleotide sequence ID" value="NZ_JAWSTH010000100.1"/>
</dbReference>
<gene>
    <name evidence="2" type="ORF">R7226_25465</name>
</gene>
<reference evidence="2 3" key="2">
    <citation type="submission" date="2023-10" db="EMBL/GenBank/DDBJ databases">
        <authorList>
            <person name="Han X.F."/>
        </authorList>
    </citation>
    <scope>NUCLEOTIDE SEQUENCE [LARGE SCALE GENOMIC DNA]</scope>
    <source>
        <strain evidence="2 3">KCTC 39840</strain>
    </source>
</reference>
<dbReference type="Proteomes" id="UP001284601">
    <property type="component" value="Unassembled WGS sequence"/>
</dbReference>
<evidence type="ECO:0000313" key="2">
    <source>
        <dbReference type="EMBL" id="MDW5597726.1"/>
    </source>
</evidence>
<protein>
    <submittedName>
        <fullName evidence="2">Cupin domain-containing protein</fullName>
    </submittedName>
</protein>
<dbReference type="InterPro" id="IPR013096">
    <property type="entry name" value="Cupin_2"/>
</dbReference>
<comment type="caution">
    <text evidence="2">The sequence shown here is derived from an EMBL/GenBank/DDBJ whole genome shotgun (WGS) entry which is preliminary data.</text>
</comment>
<feature type="domain" description="Cupin type-2" evidence="1">
    <location>
        <begin position="27"/>
        <end position="93"/>
    </location>
</feature>
<dbReference type="InterPro" id="IPR014710">
    <property type="entry name" value="RmlC-like_jellyroll"/>
</dbReference>
<sequence length="135" mass="13792">MSAPPVALAVTPVAADPAAAYALFELLAPAGAALPPHICARHDATLTVLDGEVEVVLAGERRLLGPGSQLRLQRGRPRRVAVVADARLLCLSVPAGLQQLAEALAEPSADRDDLAALLADGGVTLLPAGWGAQVR</sequence>
<accession>A0ABU4HWM6</accession>
<organism evidence="2 3">
    <name type="scientific">Conexibacter stalactiti</name>
    <dbReference type="NCBI Taxonomy" id="1940611"/>
    <lineage>
        <taxon>Bacteria</taxon>
        <taxon>Bacillati</taxon>
        <taxon>Actinomycetota</taxon>
        <taxon>Thermoleophilia</taxon>
        <taxon>Solirubrobacterales</taxon>
        <taxon>Conexibacteraceae</taxon>
        <taxon>Conexibacter</taxon>
    </lineage>
</organism>
<dbReference type="SUPFAM" id="SSF51182">
    <property type="entry name" value="RmlC-like cupins"/>
    <property type="match status" value="1"/>
</dbReference>
<proteinExistence type="predicted"/>
<dbReference type="InterPro" id="IPR011051">
    <property type="entry name" value="RmlC_Cupin_sf"/>
</dbReference>
<dbReference type="EMBL" id="JAWSTH010000100">
    <property type="protein sequence ID" value="MDW5597726.1"/>
    <property type="molecule type" value="Genomic_DNA"/>
</dbReference>
<reference evidence="3" key="1">
    <citation type="submission" date="2023-07" db="EMBL/GenBank/DDBJ databases">
        <title>Conexibacter stalactiti sp. nov., isolated from stalactites in a lava cave and emended description of the genus Conexibacter.</title>
        <authorList>
            <person name="Lee S.D."/>
        </authorList>
    </citation>
    <scope>NUCLEOTIDE SEQUENCE [LARGE SCALE GENOMIC DNA]</scope>
    <source>
        <strain evidence="3">KCTC 39840</strain>
    </source>
</reference>
<keyword evidence="3" id="KW-1185">Reference proteome</keyword>
<name>A0ABU4HWM6_9ACTN</name>
<evidence type="ECO:0000259" key="1">
    <source>
        <dbReference type="Pfam" id="PF07883"/>
    </source>
</evidence>
<evidence type="ECO:0000313" key="3">
    <source>
        <dbReference type="Proteomes" id="UP001284601"/>
    </source>
</evidence>